<comment type="similarity">
    <text evidence="2">Belongs to the Mediator complex subunit 22 family.</text>
</comment>
<dbReference type="Proteomes" id="UP000566819">
    <property type="component" value="Unassembled WGS sequence"/>
</dbReference>
<protein>
    <recommendedName>
        <fullName evidence="9">Mediator of RNA polymerase II transcription subunit 22</fullName>
    </recommendedName>
</protein>
<dbReference type="Pfam" id="PF06179">
    <property type="entry name" value="Med22"/>
    <property type="match status" value="1"/>
</dbReference>
<reference evidence="7 8" key="1">
    <citation type="submission" date="2020-03" db="EMBL/GenBank/DDBJ databases">
        <title>Draft Genome Sequence of Cudoniella acicularis.</title>
        <authorList>
            <person name="Buettner E."/>
            <person name="Kellner H."/>
        </authorList>
    </citation>
    <scope>NUCLEOTIDE SEQUENCE [LARGE SCALE GENOMIC DNA]</scope>
    <source>
        <strain evidence="7 8">DSM 108380</strain>
    </source>
</reference>
<dbReference type="OrthoDB" id="203279at2759"/>
<dbReference type="EMBL" id="JAAMPI010000001">
    <property type="protein sequence ID" value="KAF4638051.1"/>
    <property type="molecule type" value="Genomic_DNA"/>
</dbReference>
<dbReference type="AlphaFoldDB" id="A0A8H4W9A3"/>
<gene>
    <name evidence="7" type="ORF">G7Y89_g6</name>
</gene>
<evidence type="ECO:0000256" key="3">
    <source>
        <dbReference type="ARBA" id="ARBA00023015"/>
    </source>
</evidence>
<dbReference type="GO" id="GO:0016592">
    <property type="term" value="C:mediator complex"/>
    <property type="evidence" value="ECO:0007669"/>
    <property type="project" value="InterPro"/>
</dbReference>
<organism evidence="7 8">
    <name type="scientific">Cudoniella acicularis</name>
    <dbReference type="NCBI Taxonomy" id="354080"/>
    <lineage>
        <taxon>Eukaryota</taxon>
        <taxon>Fungi</taxon>
        <taxon>Dikarya</taxon>
        <taxon>Ascomycota</taxon>
        <taxon>Pezizomycotina</taxon>
        <taxon>Leotiomycetes</taxon>
        <taxon>Helotiales</taxon>
        <taxon>Tricladiaceae</taxon>
        <taxon>Cudoniella</taxon>
    </lineage>
</organism>
<evidence type="ECO:0000256" key="5">
    <source>
        <dbReference type="ARBA" id="ARBA00023242"/>
    </source>
</evidence>
<keyword evidence="3" id="KW-0805">Transcription regulation</keyword>
<comment type="subcellular location">
    <subcellularLocation>
        <location evidence="1">Nucleus</location>
    </subcellularLocation>
</comment>
<evidence type="ECO:0000256" key="2">
    <source>
        <dbReference type="ARBA" id="ARBA00005942"/>
    </source>
</evidence>
<evidence type="ECO:0000256" key="6">
    <source>
        <dbReference type="SAM" id="MobiDB-lite"/>
    </source>
</evidence>
<dbReference type="GO" id="GO:0003712">
    <property type="term" value="F:transcription coregulator activity"/>
    <property type="evidence" value="ECO:0007669"/>
    <property type="project" value="InterPro"/>
</dbReference>
<name>A0A8H4W9A3_9HELO</name>
<dbReference type="Gene3D" id="6.10.280.160">
    <property type="entry name" value="Mediator of RNA polymerase II transcription subunit 22"/>
    <property type="match status" value="1"/>
</dbReference>
<keyword evidence="4" id="KW-0804">Transcription</keyword>
<accession>A0A8H4W9A3</accession>
<evidence type="ECO:0000256" key="4">
    <source>
        <dbReference type="ARBA" id="ARBA00023163"/>
    </source>
</evidence>
<dbReference type="PANTHER" id="PTHR12434:SF6">
    <property type="entry name" value="MEDIATOR OF RNA POLYMERASE II TRANSCRIPTION SUBUNIT 22"/>
    <property type="match status" value="1"/>
</dbReference>
<feature type="compositionally biased region" description="Low complexity" evidence="6">
    <location>
        <begin position="9"/>
        <end position="23"/>
    </location>
</feature>
<sequence>MAQEVQLVTQPATTTTRPSNTTNTRAYLDREQRGVAEMLDRFMKLVSLASMKDDEKENVTSAVKEHAAAQSLAMEVETAALVKTTQDLLQLSRELKELWLFGPLRDIGEGEGEGSMDVDSVRVGQLAENILRKDAESTNAASGSGS</sequence>
<evidence type="ECO:0000256" key="1">
    <source>
        <dbReference type="ARBA" id="ARBA00004123"/>
    </source>
</evidence>
<keyword evidence="5" id="KW-0539">Nucleus</keyword>
<comment type="caution">
    <text evidence="7">The sequence shown here is derived from an EMBL/GenBank/DDBJ whole genome shotgun (WGS) entry which is preliminary data.</text>
</comment>
<evidence type="ECO:0008006" key="9">
    <source>
        <dbReference type="Google" id="ProtNLM"/>
    </source>
</evidence>
<dbReference type="GO" id="GO:0006357">
    <property type="term" value="P:regulation of transcription by RNA polymerase II"/>
    <property type="evidence" value="ECO:0007669"/>
    <property type="project" value="InterPro"/>
</dbReference>
<proteinExistence type="inferred from homology"/>
<feature type="region of interest" description="Disordered" evidence="6">
    <location>
        <begin position="1"/>
        <end position="23"/>
    </location>
</feature>
<evidence type="ECO:0000313" key="8">
    <source>
        <dbReference type="Proteomes" id="UP000566819"/>
    </source>
</evidence>
<dbReference type="InterPro" id="IPR009332">
    <property type="entry name" value="Med22"/>
</dbReference>
<keyword evidence="8" id="KW-1185">Reference proteome</keyword>
<evidence type="ECO:0000313" key="7">
    <source>
        <dbReference type="EMBL" id="KAF4638051.1"/>
    </source>
</evidence>
<dbReference type="PANTHER" id="PTHR12434">
    <property type="entry name" value="MEDIATOR OF RNA POLYMERASE II TRANSCRIPTION SUBUNIT 22"/>
    <property type="match status" value="1"/>
</dbReference>